<accession>A0A3S1F1Q9</accession>
<dbReference type="Proteomes" id="UP000281118">
    <property type="component" value="Unassembled WGS sequence"/>
</dbReference>
<reference evidence="3 4" key="1">
    <citation type="submission" date="2018-12" db="EMBL/GenBank/DDBJ databases">
        <title>The genome sequences of Variovorax guangxiensis DSM 27352.</title>
        <authorList>
            <person name="Gao J."/>
            <person name="Sun J."/>
        </authorList>
    </citation>
    <scope>NUCLEOTIDE SEQUENCE [LARGE SCALE GENOMIC DNA]</scope>
    <source>
        <strain evidence="3 4">DSM 27352</strain>
    </source>
</reference>
<dbReference type="OrthoDB" id="8612748at2"/>
<protein>
    <submittedName>
        <fullName evidence="3">DUF4224 domain-containing protein</fullName>
    </submittedName>
</protein>
<dbReference type="EMBL" id="RXFT01000006">
    <property type="protein sequence ID" value="RUR68653.1"/>
    <property type="molecule type" value="Genomic_DNA"/>
</dbReference>
<gene>
    <name evidence="3" type="ORF">EJP67_16445</name>
</gene>
<dbReference type="AlphaFoldDB" id="A0A3S1F1Q9"/>
<dbReference type="RefSeq" id="WP_126022791.1">
    <property type="nucleotide sequence ID" value="NZ_RXFT01000006.1"/>
</dbReference>
<name>A0A3S1F1Q9_9BURK</name>
<sequence length="71" mass="7672">MTAADFFLTDPELAKLTGFKIKSKQIEWLRGQGLPFRVSATGHPVVTRSAVEGRADETPDDDGWTPGLIGA</sequence>
<evidence type="ECO:0000313" key="3">
    <source>
        <dbReference type="EMBL" id="RUR68653.1"/>
    </source>
</evidence>
<evidence type="ECO:0000313" key="4">
    <source>
        <dbReference type="Proteomes" id="UP000281118"/>
    </source>
</evidence>
<feature type="domain" description="DUF4224" evidence="2">
    <location>
        <begin position="7"/>
        <end position="50"/>
    </location>
</feature>
<feature type="region of interest" description="Disordered" evidence="1">
    <location>
        <begin position="52"/>
        <end position="71"/>
    </location>
</feature>
<evidence type="ECO:0000256" key="1">
    <source>
        <dbReference type="SAM" id="MobiDB-lite"/>
    </source>
</evidence>
<evidence type="ECO:0000259" key="2">
    <source>
        <dbReference type="Pfam" id="PF13986"/>
    </source>
</evidence>
<organism evidence="3 4">
    <name type="scientific">Variovorax guangxiensis</name>
    <dbReference type="NCBI Taxonomy" id="1775474"/>
    <lineage>
        <taxon>Bacteria</taxon>
        <taxon>Pseudomonadati</taxon>
        <taxon>Pseudomonadota</taxon>
        <taxon>Betaproteobacteria</taxon>
        <taxon>Burkholderiales</taxon>
        <taxon>Comamonadaceae</taxon>
        <taxon>Variovorax</taxon>
    </lineage>
</organism>
<dbReference type="InterPro" id="IPR025319">
    <property type="entry name" value="DUF4224"/>
</dbReference>
<comment type="caution">
    <text evidence="3">The sequence shown here is derived from an EMBL/GenBank/DDBJ whole genome shotgun (WGS) entry which is preliminary data.</text>
</comment>
<dbReference type="Pfam" id="PF13986">
    <property type="entry name" value="DUF4224"/>
    <property type="match status" value="1"/>
</dbReference>
<proteinExistence type="predicted"/>